<dbReference type="AlphaFoldDB" id="A0A4Q7L5C8"/>
<evidence type="ECO:0000313" key="2">
    <source>
        <dbReference type="EMBL" id="RZS44436.1"/>
    </source>
</evidence>
<comment type="caution">
    <text evidence="2">The sequence shown here is derived from an EMBL/GenBank/DDBJ whole genome shotgun (WGS) entry which is preliminary data.</text>
</comment>
<reference evidence="2 3" key="1">
    <citation type="submission" date="2019-02" db="EMBL/GenBank/DDBJ databases">
        <title>Genomic Encyclopedia of Type Strains, Phase IV (KMG-IV): sequencing the most valuable type-strain genomes for metagenomic binning, comparative biology and taxonomic classification.</title>
        <authorList>
            <person name="Goeker M."/>
        </authorList>
    </citation>
    <scope>NUCLEOTIDE SEQUENCE [LARGE SCALE GENOMIC DNA]</scope>
    <source>
        <strain evidence="2 3">DSM 101727</strain>
    </source>
</reference>
<dbReference type="RefSeq" id="WP_207222451.1">
    <property type="nucleotide sequence ID" value="NZ_SGWQ01000001.1"/>
</dbReference>
<gene>
    <name evidence="2" type="ORF">EV193_101312</name>
</gene>
<accession>A0A4Q7L5C8</accession>
<feature type="chain" id="PRO_5020445849" description="Small secreted domain DUF320" evidence="1">
    <location>
        <begin position="25"/>
        <end position="79"/>
    </location>
</feature>
<evidence type="ECO:0000256" key="1">
    <source>
        <dbReference type="SAM" id="SignalP"/>
    </source>
</evidence>
<evidence type="ECO:0008006" key="4">
    <source>
        <dbReference type="Google" id="ProtNLM"/>
    </source>
</evidence>
<dbReference type="EMBL" id="SGWQ01000001">
    <property type="protein sequence ID" value="RZS44436.1"/>
    <property type="molecule type" value="Genomic_DNA"/>
</dbReference>
<protein>
    <recommendedName>
        <fullName evidence="4">Small secreted domain DUF320</fullName>
    </recommendedName>
</protein>
<feature type="signal peptide" evidence="1">
    <location>
        <begin position="1"/>
        <end position="24"/>
    </location>
</feature>
<organism evidence="2 3">
    <name type="scientific">Herbihabitans rhizosphaerae</name>
    <dbReference type="NCBI Taxonomy" id="1872711"/>
    <lineage>
        <taxon>Bacteria</taxon>
        <taxon>Bacillati</taxon>
        <taxon>Actinomycetota</taxon>
        <taxon>Actinomycetes</taxon>
        <taxon>Pseudonocardiales</taxon>
        <taxon>Pseudonocardiaceae</taxon>
        <taxon>Herbihabitans</taxon>
    </lineage>
</organism>
<proteinExistence type="predicted"/>
<keyword evidence="3" id="KW-1185">Reference proteome</keyword>
<dbReference type="Proteomes" id="UP000294257">
    <property type="component" value="Unassembled WGS sequence"/>
</dbReference>
<sequence>MLKKAAVVAAIAAGTIAVGSPALAAGKTDHPKPPHQIGLINVGGDVLNNLCVAPWYWNGPITLNLGTVTSYTACNGNEG</sequence>
<keyword evidence="1" id="KW-0732">Signal</keyword>
<name>A0A4Q7L5C8_9PSEU</name>
<evidence type="ECO:0000313" key="3">
    <source>
        <dbReference type="Proteomes" id="UP000294257"/>
    </source>
</evidence>